<sequence>MLSRNSTSHIYNEEDYEDIKEKILDEYIDAIEKLLSNISEKVILFGSRAKKMANFNSHIDLCINYLGVNKGSIVEAINKLIGIFSWISHCTNKY</sequence>
<name>A0A1M5S7T6_9CLOT</name>
<accession>A0A1M5S7T6</accession>
<gene>
    <name evidence="1" type="ORF">SAMN02745207_00798</name>
</gene>
<proteinExistence type="predicted"/>
<dbReference type="EMBL" id="FQXM01000004">
    <property type="protein sequence ID" value="SHH34510.1"/>
    <property type="molecule type" value="Genomic_DNA"/>
</dbReference>
<evidence type="ECO:0000313" key="1">
    <source>
        <dbReference type="EMBL" id="SHH34510.1"/>
    </source>
</evidence>
<dbReference type="Gene3D" id="3.30.460.10">
    <property type="entry name" value="Beta Polymerase, domain 2"/>
    <property type="match status" value="1"/>
</dbReference>
<dbReference type="CDD" id="cd05403">
    <property type="entry name" value="NT_KNTase_like"/>
    <property type="match status" value="1"/>
</dbReference>
<reference evidence="1 2" key="1">
    <citation type="submission" date="2016-11" db="EMBL/GenBank/DDBJ databases">
        <authorList>
            <person name="Jaros S."/>
            <person name="Januszkiewicz K."/>
            <person name="Wedrychowicz H."/>
        </authorList>
    </citation>
    <scope>NUCLEOTIDE SEQUENCE [LARGE SCALE GENOMIC DNA]</scope>
    <source>
        <strain evidence="1 2">DSM 8605</strain>
    </source>
</reference>
<organism evidence="1 2">
    <name type="scientific">Clostridium grantii DSM 8605</name>
    <dbReference type="NCBI Taxonomy" id="1121316"/>
    <lineage>
        <taxon>Bacteria</taxon>
        <taxon>Bacillati</taxon>
        <taxon>Bacillota</taxon>
        <taxon>Clostridia</taxon>
        <taxon>Eubacteriales</taxon>
        <taxon>Clostridiaceae</taxon>
        <taxon>Clostridium</taxon>
    </lineage>
</organism>
<dbReference type="Proteomes" id="UP000184447">
    <property type="component" value="Unassembled WGS sequence"/>
</dbReference>
<dbReference type="SUPFAM" id="SSF81301">
    <property type="entry name" value="Nucleotidyltransferase"/>
    <property type="match status" value="1"/>
</dbReference>
<dbReference type="SUPFAM" id="SSF81593">
    <property type="entry name" value="Nucleotidyltransferase substrate binding subunit/domain"/>
    <property type="match status" value="1"/>
</dbReference>
<evidence type="ECO:0000313" key="2">
    <source>
        <dbReference type="Proteomes" id="UP000184447"/>
    </source>
</evidence>
<evidence type="ECO:0008006" key="3">
    <source>
        <dbReference type="Google" id="ProtNLM"/>
    </source>
</evidence>
<dbReference type="AlphaFoldDB" id="A0A1M5S7T6"/>
<protein>
    <recommendedName>
        <fullName evidence="3">Nucleotidyltransferase domain-containing protein</fullName>
    </recommendedName>
</protein>
<keyword evidence="2" id="KW-1185">Reference proteome</keyword>
<dbReference type="InterPro" id="IPR043519">
    <property type="entry name" value="NT_sf"/>
</dbReference>